<dbReference type="PATRIC" id="fig|1203606.4.peg.1198"/>
<name>R8W0X7_9FIRM</name>
<reference evidence="2 3" key="1">
    <citation type="submission" date="2013-01" db="EMBL/GenBank/DDBJ databases">
        <title>The Genome Sequence of Butyricicoccus pullicaecorum 1.2.</title>
        <authorList>
            <consortium name="The Broad Institute Genome Sequencing Platform"/>
            <person name="Earl A."/>
            <person name="Ward D."/>
            <person name="Feldgarden M."/>
            <person name="Gevers D."/>
            <person name="Van Immerseel F."/>
            <person name="Eeckhaut V."/>
            <person name="Walker B."/>
            <person name="Young S.K."/>
            <person name="Zeng Q."/>
            <person name="Gargeya S."/>
            <person name="Fitzgerald M."/>
            <person name="Haas B."/>
            <person name="Abouelleil A."/>
            <person name="Alvarado L."/>
            <person name="Arachchi H.M."/>
            <person name="Berlin A.M."/>
            <person name="Chapman S.B."/>
            <person name="Dewar J."/>
            <person name="Goldberg J."/>
            <person name="Griggs A."/>
            <person name="Gujja S."/>
            <person name="Hansen M."/>
            <person name="Howarth C."/>
            <person name="Imamovic A."/>
            <person name="Larimer J."/>
            <person name="McCowan C."/>
            <person name="Murphy C."/>
            <person name="Neiman D."/>
            <person name="Pearson M."/>
            <person name="Priest M."/>
            <person name="Roberts A."/>
            <person name="Saif S."/>
            <person name="Shea T."/>
            <person name="Sisk P."/>
            <person name="Sykes S."/>
            <person name="Wortman J."/>
            <person name="Nusbaum C."/>
            <person name="Birren B."/>
        </authorList>
    </citation>
    <scope>NUCLEOTIDE SEQUENCE [LARGE SCALE GENOMIC DNA]</scope>
    <source>
        <strain evidence="2 3">1.2</strain>
    </source>
</reference>
<keyword evidence="1" id="KW-0812">Transmembrane</keyword>
<comment type="caution">
    <text evidence="2">The sequence shown here is derived from an EMBL/GenBank/DDBJ whole genome shotgun (WGS) entry which is preliminary data.</text>
</comment>
<dbReference type="EMBL" id="AQOB01000004">
    <property type="protein sequence ID" value="EOQ38206.1"/>
    <property type="molecule type" value="Genomic_DNA"/>
</dbReference>
<dbReference type="Proteomes" id="UP000013981">
    <property type="component" value="Unassembled WGS sequence"/>
</dbReference>
<proteinExistence type="predicted"/>
<feature type="transmembrane region" description="Helical" evidence="1">
    <location>
        <begin position="12"/>
        <end position="32"/>
    </location>
</feature>
<evidence type="ECO:0000256" key="1">
    <source>
        <dbReference type="SAM" id="Phobius"/>
    </source>
</evidence>
<protein>
    <submittedName>
        <fullName evidence="2">Uncharacterized protein</fullName>
    </submittedName>
</protein>
<accession>R8W0X7</accession>
<keyword evidence="1" id="KW-0472">Membrane</keyword>
<keyword evidence="3" id="KW-1185">Reference proteome</keyword>
<dbReference type="AlphaFoldDB" id="R8W0X7"/>
<organism evidence="2 3">
    <name type="scientific">Butyricicoccus pullicaecorum 1.2</name>
    <dbReference type="NCBI Taxonomy" id="1203606"/>
    <lineage>
        <taxon>Bacteria</taxon>
        <taxon>Bacillati</taxon>
        <taxon>Bacillota</taxon>
        <taxon>Clostridia</taxon>
        <taxon>Eubacteriales</taxon>
        <taxon>Butyricicoccaceae</taxon>
        <taxon>Butyricicoccus</taxon>
    </lineage>
</organism>
<dbReference type="HOGENOM" id="CLU_3005446_0_0_9"/>
<evidence type="ECO:0000313" key="3">
    <source>
        <dbReference type="Proteomes" id="UP000013981"/>
    </source>
</evidence>
<sequence>METASFLSQSPFVSRNLHFSCSIILFFAAFCLKMSFFTNQQNEIYPIFIDTKNIFL</sequence>
<keyword evidence="1" id="KW-1133">Transmembrane helix</keyword>
<gene>
    <name evidence="2" type="ORF">HMPREF1526_01234</name>
</gene>
<evidence type="ECO:0000313" key="2">
    <source>
        <dbReference type="EMBL" id="EOQ38206.1"/>
    </source>
</evidence>